<reference evidence="1" key="1">
    <citation type="submission" date="2019-03" db="EMBL/GenBank/DDBJ databases">
        <title>Serratia marcescens strain N2 draft genome.</title>
        <authorList>
            <person name="Yassin A."/>
            <person name="El-Kenawy N."/>
            <person name="Youssef N.H."/>
        </authorList>
    </citation>
    <scope>NUCLEOTIDE SEQUENCE [LARGE SCALE GENOMIC DNA]</scope>
    <source>
        <strain evidence="1">N2</strain>
    </source>
</reference>
<dbReference type="EMBL" id="SPSG01000748">
    <property type="protein sequence ID" value="TFV29350.1"/>
    <property type="molecule type" value="Genomic_DNA"/>
</dbReference>
<protein>
    <submittedName>
        <fullName evidence="1">Uncharacterized protein</fullName>
    </submittedName>
</protein>
<comment type="caution">
    <text evidence="1">The sequence shown here is derived from an EMBL/GenBank/DDBJ whole genome shotgun (WGS) entry which is preliminary data.</text>
</comment>
<organism evidence="1">
    <name type="scientific">Serratia marcescens</name>
    <dbReference type="NCBI Taxonomy" id="615"/>
    <lineage>
        <taxon>Bacteria</taxon>
        <taxon>Pseudomonadati</taxon>
        <taxon>Pseudomonadota</taxon>
        <taxon>Gammaproteobacteria</taxon>
        <taxon>Enterobacterales</taxon>
        <taxon>Yersiniaceae</taxon>
        <taxon>Serratia</taxon>
    </lineage>
</organism>
<gene>
    <name evidence="1" type="ORF">E0L31_06110</name>
</gene>
<evidence type="ECO:0000313" key="1">
    <source>
        <dbReference type="EMBL" id="TFV29350.1"/>
    </source>
</evidence>
<dbReference type="AlphaFoldDB" id="A0A9X8VKC5"/>
<name>A0A9X8VKC5_SERMA</name>
<accession>A0A9X8VKC5</accession>
<proteinExistence type="predicted"/>
<sequence length="136" mass="15864">MEHMSEFSENIIKYGVGDIIVTGYIDSDTPPVFHPMYDRVYFISGEVIFEFYIDDDGVVNSHLVENISPWFEVDVDDQFSMMSIYSQALKTEREVKIIAVNYSEEPFSVFIIRYKDGDHENSLYLEPKIFFGFLIS</sequence>